<dbReference type="PANTHER" id="PTHR23513">
    <property type="entry name" value="INTEGRAL MEMBRANE EFFLUX PROTEIN-RELATED"/>
    <property type="match status" value="1"/>
</dbReference>
<evidence type="ECO:0000256" key="4">
    <source>
        <dbReference type="ARBA" id="ARBA00022989"/>
    </source>
</evidence>
<feature type="domain" description="Major facilitator superfamily (MFS) profile" evidence="7">
    <location>
        <begin position="1"/>
        <end position="409"/>
    </location>
</feature>
<keyword evidence="2" id="KW-1003">Cell membrane</keyword>
<feature type="transmembrane region" description="Helical" evidence="6">
    <location>
        <begin position="318"/>
        <end position="339"/>
    </location>
</feature>
<dbReference type="InterPro" id="IPR036259">
    <property type="entry name" value="MFS_trans_sf"/>
</dbReference>
<comment type="subcellular location">
    <subcellularLocation>
        <location evidence="1">Cell membrane</location>
        <topology evidence="1">Multi-pass membrane protein</topology>
    </subcellularLocation>
</comment>
<dbReference type="CDD" id="cd06173">
    <property type="entry name" value="MFS_MefA_like"/>
    <property type="match status" value="1"/>
</dbReference>
<evidence type="ECO:0000256" key="6">
    <source>
        <dbReference type="SAM" id="Phobius"/>
    </source>
</evidence>
<dbReference type="PROSITE" id="PS50850">
    <property type="entry name" value="MFS"/>
    <property type="match status" value="1"/>
</dbReference>
<dbReference type="Pfam" id="PF07690">
    <property type="entry name" value="MFS_1"/>
    <property type="match status" value="1"/>
</dbReference>
<evidence type="ECO:0000256" key="5">
    <source>
        <dbReference type="ARBA" id="ARBA00023136"/>
    </source>
</evidence>
<evidence type="ECO:0000256" key="2">
    <source>
        <dbReference type="ARBA" id="ARBA00022475"/>
    </source>
</evidence>
<keyword evidence="4 6" id="KW-1133">Transmembrane helix</keyword>
<comment type="caution">
    <text evidence="8">The sequence shown here is derived from an EMBL/GenBank/DDBJ whole genome shotgun (WGS) entry which is preliminary data.</text>
</comment>
<dbReference type="Gene3D" id="1.20.1250.20">
    <property type="entry name" value="MFS general substrate transporter like domains"/>
    <property type="match status" value="1"/>
</dbReference>
<name>A0ABU2R4H6_9ACTN</name>
<accession>A0ABU2R4H6</accession>
<feature type="transmembrane region" description="Helical" evidence="6">
    <location>
        <begin position="380"/>
        <end position="404"/>
    </location>
</feature>
<keyword evidence="9" id="KW-1185">Reference proteome</keyword>
<reference evidence="9" key="1">
    <citation type="submission" date="2023-07" db="EMBL/GenBank/DDBJ databases">
        <title>30 novel species of actinomycetes from the DSMZ collection.</title>
        <authorList>
            <person name="Nouioui I."/>
        </authorList>
    </citation>
    <scope>NUCLEOTIDE SEQUENCE [LARGE SCALE GENOMIC DNA]</scope>
    <source>
        <strain evidence="9">DSM 41979</strain>
    </source>
</reference>
<dbReference type="SUPFAM" id="SSF103473">
    <property type="entry name" value="MFS general substrate transporter"/>
    <property type="match status" value="1"/>
</dbReference>
<evidence type="ECO:0000256" key="1">
    <source>
        <dbReference type="ARBA" id="ARBA00004651"/>
    </source>
</evidence>
<dbReference type="InterPro" id="IPR011701">
    <property type="entry name" value="MFS"/>
</dbReference>
<sequence length="435" mass="44370">MNTAPRSLRPLIGVLLALGVAQTATRISAIALPWYVLATTGSATQTGLVAFCEMGPYVLAQTFGGPLVDRVGARVVSGTTDLVSALAAAAIPLLDVSGGLNIGVLLALVAVIGTARGPGDLAKHVMVPEAADLARVPMERATGLSGTVERLASTLGLAGGGAVVALLGALTSLTVMAGLFALGSLVVLTTLPRRATAPTHHATETETEEDEGYWRRLRAGAAFLRRDRLLLAVCVVVGVTNLLDAATSSVLIPVWARDSGGGVGSIGLVGAAMGIGGVAGSVVAAMYAHRLRRRPVFFFGYLMAGVPRYAVLALDVPLWLVVTVFVASGLGAGFLNPILGAVQIERVPRPLLGRVSGLVTAFAWAGIPFGGLVAGSLLGATALVPALLAFGALYFLTTSLAGLLPEWPEMDRRRGAAVTGVVPRTGDHESSPSGV</sequence>
<keyword evidence="3 6" id="KW-0812">Transmembrane</keyword>
<dbReference type="RefSeq" id="WP_010271768.1">
    <property type="nucleotide sequence ID" value="NZ_JAVRET010000054.1"/>
</dbReference>
<dbReference type="Proteomes" id="UP001183610">
    <property type="component" value="Unassembled WGS sequence"/>
</dbReference>
<evidence type="ECO:0000313" key="9">
    <source>
        <dbReference type="Proteomes" id="UP001183610"/>
    </source>
</evidence>
<dbReference type="EMBL" id="JAVRET010000054">
    <property type="protein sequence ID" value="MDT0411591.1"/>
    <property type="molecule type" value="Genomic_DNA"/>
</dbReference>
<keyword evidence="5 6" id="KW-0472">Membrane</keyword>
<feature type="transmembrane region" description="Helical" evidence="6">
    <location>
        <begin position="351"/>
        <end position="374"/>
    </location>
</feature>
<dbReference type="PANTHER" id="PTHR23513:SF6">
    <property type="entry name" value="MAJOR FACILITATOR SUPERFAMILY ASSOCIATED DOMAIN-CONTAINING PROTEIN"/>
    <property type="match status" value="1"/>
</dbReference>
<feature type="transmembrane region" description="Helical" evidence="6">
    <location>
        <begin position="262"/>
        <end position="288"/>
    </location>
</feature>
<feature type="transmembrane region" description="Helical" evidence="6">
    <location>
        <begin position="229"/>
        <end position="256"/>
    </location>
</feature>
<evidence type="ECO:0000313" key="8">
    <source>
        <dbReference type="EMBL" id="MDT0411591.1"/>
    </source>
</evidence>
<feature type="transmembrane region" description="Helical" evidence="6">
    <location>
        <begin position="163"/>
        <end position="188"/>
    </location>
</feature>
<feature type="transmembrane region" description="Helical" evidence="6">
    <location>
        <begin position="295"/>
        <end position="312"/>
    </location>
</feature>
<proteinExistence type="predicted"/>
<protein>
    <submittedName>
        <fullName evidence="8">MFS transporter</fullName>
    </submittedName>
</protein>
<gene>
    <name evidence="8" type="ORF">RM698_21415</name>
</gene>
<organism evidence="8 9">
    <name type="scientific">Streptomyces evansiae</name>
    <dbReference type="NCBI Taxonomy" id="3075535"/>
    <lineage>
        <taxon>Bacteria</taxon>
        <taxon>Bacillati</taxon>
        <taxon>Actinomycetota</taxon>
        <taxon>Actinomycetes</taxon>
        <taxon>Kitasatosporales</taxon>
        <taxon>Streptomycetaceae</taxon>
        <taxon>Streptomyces</taxon>
    </lineage>
</organism>
<dbReference type="InterPro" id="IPR020846">
    <property type="entry name" value="MFS_dom"/>
</dbReference>
<evidence type="ECO:0000256" key="3">
    <source>
        <dbReference type="ARBA" id="ARBA00022692"/>
    </source>
</evidence>
<evidence type="ECO:0000259" key="7">
    <source>
        <dbReference type="PROSITE" id="PS50850"/>
    </source>
</evidence>